<dbReference type="Proteomes" id="UP001139410">
    <property type="component" value="Unassembled WGS sequence"/>
</dbReference>
<sequence length="304" mass="34542">MFHDFRYPAILAASTRAAWQIDDVISPDAELDFKRPFLPESLARTAPLPMLSGKERLTLNHIRAHDYLCLFGLVEEFILPFVMDHIRAELPAADDHRIRAMLNFAAEEAKHIQLFKRFHETFTRDFGIDCEVIGPPEAVAKVVLAHEPLSVALFILMIEWMTQSHYVGSVRADANLDPLFANLLRCHWIEEAQHAKLDTLIVEVLAEGMSEEQIRSAVEGMITICSFMDTGLLQQSKFNLDALERATGRTFSDDERRALEDQQHQALRWTYIGSGLRHENFRATLGALSPDELKRIDALAPSFC</sequence>
<reference evidence="1" key="1">
    <citation type="submission" date="2022-01" db="EMBL/GenBank/DDBJ databases">
        <authorList>
            <person name="Jo J.-H."/>
            <person name="Im W.-T."/>
        </authorList>
    </citation>
    <scope>NUCLEOTIDE SEQUENCE</scope>
    <source>
        <strain evidence="1">G124</strain>
    </source>
</reference>
<dbReference type="RefSeq" id="WP_235067067.1">
    <property type="nucleotide sequence ID" value="NZ_JAKFGM010000001.1"/>
</dbReference>
<dbReference type="InterPro" id="IPR025859">
    <property type="entry name" value="AurF/CmlI"/>
</dbReference>
<dbReference type="GO" id="GO:0016491">
    <property type="term" value="F:oxidoreductase activity"/>
    <property type="evidence" value="ECO:0007669"/>
    <property type="project" value="InterPro"/>
</dbReference>
<dbReference type="Pfam" id="PF11583">
    <property type="entry name" value="AurF"/>
    <property type="match status" value="1"/>
</dbReference>
<accession>A0A9X1QKZ0</accession>
<keyword evidence="2" id="KW-1185">Reference proteome</keyword>
<dbReference type="Gene3D" id="1.10.620.20">
    <property type="entry name" value="Ribonucleotide Reductase, subunit A"/>
    <property type="match status" value="1"/>
</dbReference>
<evidence type="ECO:0000313" key="1">
    <source>
        <dbReference type="EMBL" id="MCF2514611.1"/>
    </source>
</evidence>
<gene>
    <name evidence="1" type="ORF">LVY65_05965</name>
</gene>
<evidence type="ECO:0000313" key="2">
    <source>
        <dbReference type="Proteomes" id="UP001139410"/>
    </source>
</evidence>
<protein>
    <submittedName>
        <fullName evidence="1">Diiron oxygenase</fullName>
    </submittedName>
</protein>
<comment type="caution">
    <text evidence="1">The sequence shown here is derived from an EMBL/GenBank/DDBJ whole genome shotgun (WGS) entry which is preliminary data.</text>
</comment>
<dbReference type="InterPro" id="IPR009078">
    <property type="entry name" value="Ferritin-like_SF"/>
</dbReference>
<dbReference type="EMBL" id="JAKFGM010000001">
    <property type="protein sequence ID" value="MCF2514611.1"/>
    <property type="molecule type" value="Genomic_DNA"/>
</dbReference>
<dbReference type="SUPFAM" id="SSF47240">
    <property type="entry name" value="Ferritin-like"/>
    <property type="match status" value="1"/>
</dbReference>
<dbReference type="InterPro" id="IPR012348">
    <property type="entry name" value="RNR-like"/>
</dbReference>
<proteinExistence type="predicted"/>
<organism evidence="1 2">
    <name type="scientific">Sphingomonas cremea</name>
    <dbReference type="NCBI Taxonomy" id="2904799"/>
    <lineage>
        <taxon>Bacteria</taxon>
        <taxon>Pseudomonadati</taxon>
        <taxon>Pseudomonadota</taxon>
        <taxon>Alphaproteobacteria</taxon>
        <taxon>Sphingomonadales</taxon>
        <taxon>Sphingomonadaceae</taxon>
        <taxon>Sphingomonas</taxon>
    </lineage>
</organism>
<dbReference type="AlphaFoldDB" id="A0A9X1QKZ0"/>
<name>A0A9X1QKZ0_9SPHN</name>